<comment type="pathway">
    <text evidence="2">Cell wall biogenesis; peptidoglycan biosynthesis.</text>
</comment>
<dbReference type="Pfam" id="PF01098">
    <property type="entry name" value="FTSW_RODA_SPOVE"/>
    <property type="match status" value="1"/>
</dbReference>
<name>A0A087D4S5_BIFRU</name>
<comment type="catalytic activity">
    <reaction evidence="16">
        <text>[GlcNAc-(1-&gt;4)-Mur2Ac(oyl-L-Ala-gamma-D-Glu-L-Lys-D-Ala-D-Ala)](n)-di-trans,octa-cis-undecaprenyl diphosphate + beta-D-GlcNAc-(1-&gt;4)-Mur2Ac(oyl-L-Ala-gamma-D-Glu-L-Lys-D-Ala-D-Ala)-di-trans,octa-cis-undecaprenyl diphosphate = [GlcNAc-(1-&gt;4)-Mur2Ac(oyl-L-Ala-gamma-D-Glu-L-Lys-D-Ala-D-Ala)](n+1)-di-trans,octa-cis-undecaprenyl diphosphate + di-trans,octa-cis-undecaprenyl diphosphate + H(+)</text>
        <dbReference type="Rhea" id="RHEA:23708"/>
        <dbReference type="Rhea" id="RHEA-COMP:9602"/>
        <dbReference type="Rhea" id="RHEA-COMP:9603"/>
        <dbReference type="ChEBI" id="CHEBI:15378"/>
        <dbReference type="ChEBI" id="CHEBI:58405"/>
        <dbReference type="ChEBI" id="CHEBI:60033"/>
        <dbReference type="ChEBI" id="CHEBI:78435"/>
        <dbReference type="EC" id="2.4.99.28"/>
    </reaction>
</comment>
<comment type="caution">
    <text evidence="20">The sequence shown here is derived from an EMBL/GenBank/DDBJ whole genome shotgun (WGS) entry which is preliminary data.</text>
</comment>
<accession>A0A087D4S5</accession>
<dbReference type="RefSeq" id="WP_081815620.1">
    <property type="nucleotide sequence ID" value="NZ_JGZL01000003.1"/>
</dbReference>
<feature type="transmembrane region" description="Helical" evidence="19">
    <location>
        <begin position="38"/>
        <end position="65"/>
    </location>
</feature>
<dbReference type="GO" id="GO:0051301">
    <property type="term" value="P:cell division"/>
    <property type="evidence" value="ECO:0007669"/>
    <property type="project" value="UniProtKB-KW"/>
</dbReference>
<dbReference type="Proteomes" id="UP000029078">
    <property type="component" value="Unassembled WGS sequence"/>
</dbReference>
<keyword evidence="20" id="KW-0131">Cell cycle</keyword>
<dbReference type="PROSITE" id="PS00428">
    <property type="entry name" value="FTSW_RODA_SPOVE"/>
    <property type="match status" value="1"/>
</dbReference>
<dbReference type="GO" id="GO:0008955">
    <property type="term" value="F:peptidoglycan glycosyltransferase activity"/>
    <property type="evidence" value="ECO:0007669"/>
    <property type="project" value="UniProtKB-EC"/>
</dbReference>
<dbReference type="STRING" id="78346.BRUM_0291"/>
<dbReference type="InterPro" id="IPR001182">
    <property type="entry name" value="FtsW/RodA"/>
</dbReference>
<keyword evidence="3" id="KW-0328">Glycosyltransferase</keyword>
<keyword evidence="9 19" id="KW-0472">Membrane</keyword>
<evidence type="ECO:0000256" key="17">
    <source>
        <dbReference type="ARBA" id="ARBA00049966"/>
    </source>
</evidence>
<dbReference type="InterPro" id="IPR018365">
    <property type="entry name" value="Cell_cycle_FtsW-rel_CS"/>
</dbReference>
<evidence type="ECO:0000313" key="20">
    <source>
        <dbReference type="EMBL" id="KFI90525.1"/>
    </source>
</evidence>
<evidence type="ECO:0000256" key="4">
    <source>
        <dbReference type="ARBA" id="ARBA00022679"/>
    </source>
</evidence>
<feature type="transmembrane region" description="Helical" evidence="19">
    <location>
        <begin position="225"/>
        <end position="242"/>
    </location>
</feature>
<evidence type="ECO:0000256" key="18">
    <source>
        <dbReference type="SAM" id="MobiDB-lite"/>
    </source>
</evidence>
<organism evidence="20 21">
    <name type="scientific">Bifidobacterium ruminantium</name>
    <dbReference type="NCBI Taxonomy" id="78346"/>
    <lineage>
        <taxon>Bacteria</taxon>
        <taxon>Bacillati</taxon>
        <taxon>Actinomycetota</taxon>
        <taxon>Actinomycetes</taxon>
        <taxon>Bifidobacteriales</taxon>
        <taxon>Bifidobacteriaceae</taxon>
        <taxon>Bifidobacterium</taxon>
    </lineage>
</organism>
<evidence type="ECO:0000256" key="5">
    <source>
        <dbReference type="ARBA" id="ARBA00022692"/>
    </source>
</evidence>
<evidence type="ECO:0000256" key="11">
    <source>
        <dbReference type="ARBA" id="ARBA00033270"/>
    </source>
</evidence>
<keyword evidence="4" id="KW-0808">Transferase</keyword>
<feature type="transmembrane region" description="Helical" evidence="19">
    <location>
        <begin position="114"/>
        <end position="133"/>
    </location>
</feature>
<dbReference type="GO" id="GO:0015648">
    <property type="term" value="F:lipid-linked peptidoglycan transporter activity"/>
    <property type="evidence" value="ECO:0007669"/>
    <property type="project" value="TreeGrafter"/>
</dbReference>
<evidence type="ECO:0000256" key="1">
    <source>
        <dbReference type="ARBA" id="ARBA00004141"/>
    </source>
</evidence>
<keyword evidence="21" id="KW-1185">Reference proteome</keyword>
<dbReference type="PANTHER" id="PTHR30474:SF2">
    <property type="entry name" value="PEPTIDOGLYCAN GLYCOSYLTRANSFERASE FTSW-RELATED"/>
    <property type="match status" value="1"/>
</dbReference>
<feature type="transmembrane region" description="Helical" evidence="19">
    <location>
        <begin position="181"/>
        <end position="196"/>
    </location>
</feature>
<feature type="region of interest" description="Disordered" evidence="18">
    <location>
        <begin position="1"/>
        <end position="26"/>
    </location>
</feature>
<evidence type="ECO:0000256" key="19">
    <source>
        <dbReference type="SAM" id="Phobius"/>
    </source>
</evidence>
<keyword evidence="7" id="KW-0573">Peptidoglycan synthesis</keyword>
<evidence type="ECO:0000256" key="12">
    <source>
        <dbReference type="ARBA" id="ARBA00038053"/>
    </source>
</evidence>
<protein>
    <recommendedName>
        <fullName evidence="13">Probable peptidoglycan glycosyltransferase FtsW</fullName>
        <ecNumber evidence="15">2.4.99.28</ecNumber>
    </recommendedName>
    <alternativeName>
        <fullName evidence="14">Cell division protein FtsW</fullName>
    </alternativeName>
    <alternativeName>
        <fullName evidence="11">Cell wall polymerase</fullName>
    </alternativeName>
    <alternativeName>
        <fullName evidence="10">Peptidoglycan polymerase</fullName>
    </alternativeName>
</protein>
<evidence type="ECO:0000313" key="21">
    <source>
        <dbReference type="Proteomes" id="UP000029078"/>
    </source>
</evidence>
<comment type="function">
    <text evidence="17">Peptidoglycan polymerase that is essential for cell division.</text>
</comment>
<keyword evidence="5 19" id="KW-0812">Transmembrane</keyword>
<dbReference type="GO" id="GO:0008360">
    <property type="term" value="P:regulation of cell shape"/>
    <property type="evidence" value="ECO:0007669"/>
    <property type="project" value="UniProtKB-KW"/>
</dbReference>
<evidence type="ECO:0000256" key="2">
    <source>
        <dbReference type="ARBA" id="ARBA00004752"/>
    </source>
</evidence>
<evidence type="ECO:0000256" key="15">
    <source>
        <dbReference type="ARBA" id="ARBA00044770"/>
    </source>
</evidence>
<evidence type="ECO:0000256" key="3">
    <source>
        <dbReference type="ARBA" id="ARBA00022676"/>
    </source>
</evidence>
<evidence type="ECO:0000256" key="6">
    <source>
        <dbReference type="ARBA" id="ARBA00022960"/>
    </source>
</evidence>
<feature type="transmembrane region" description="Helical" evidence="19">
    <location>
        <begin position="315"/>
        <end position="337"/>
    </location>
</feature>
<feature type="transmembrane region" description="Helical" evidence="19">
    <location>
        <begin position="379"/>
        <end position="398"/>
    </location>
</feature>
<keyword evidence="6" id="KW-0133">Cell shape</keyword>
<evidence type="ECO:0000256" key="16">
    <source>
        <dbReference type="ARBA" id="ARBA00049902"/>
    </source>
</evidence>
<comment type="similarity">
    <text evidence="12">Belongs to the SEDS family. FtsW subfamily.</text>
</comment>
<feature type="transmembrane region" description="Helical" evidence="19">
    <location>
        <begin position="139"/>
        <end position="161"/>
    </location>
</feature>
<evidence type="ECO:0000256" key="7">
    <source>
        <dbReference type="ARBA" id="ARBA00022984"/>
    </source>
</evidence>
<keyword evidence="20" id="KW-0132">Cell division</keyword>
<dbReference type="AlphaFoldDB" id="A0A087D4S5"/>
<evidence type="ECO:0000256" key="13">
    <source>
        <dbReference type="ARBA" id="ARBA00041185"/>
    </source>
</evidence>
<dbReference type="eggNOG" id="COG0772">
    <property type="taxonomic scope" value="Bacteria"/>
</dbReference>
<feature type="transmembrane region" description="Helical" evidence="19">
    <location>
        <begin position="202"/>
        <end position="218"/>
    </location>
</feature>
<dbReference type="GO" id="GO:0005886">
    <property type="term" value="C:plasma membrane"/>
    <property type="evidence" value="ECO:0007669"/>
    <property type="project" value="TreeGrafter"/>
</dbReference>
<dbReference type="GO" id="GO:0009252">
    <property type="term" value="P:peptidoglycan biosynthetic process"/>
    <property type="evidence" value="ECO:0007669"/>
    <property type="project" value="UniProtKB-KW"/>
</dbReference>
<dbReference type="PANTHER" id="PTHR30474">
    <property type="entry name" value="CELL CYCLE PROTEIN"/>
    <property type="match status" value="1"/>
</dbReference>
<sequence>MAKPKSGRSISSATEPRRTSDDSGAQIRRTRKNAARGFANPLWCFHGFRLCVIILTIFGVIMVFSSSSVTMIANGQSPWAQALKQGFYCVLGLGVAFVTMMLPAGLYRRFSFGFLVAAALLQAITLTPLGVEVNGNKGWIGIPGVFTMQPAEIVKLALCVWMPNELLNARKQVKEVGAPKAYRWLIIGFLVAFFLVMSGKDLGTGLIILAIGGVALLLGEFPGKWLAGAVSLGACGIVAFVLTSPNRLGRIMAAYQTCSPSDLQGVCYQAVHGKYAIASGGLLGVGIGNSGEKWGYLPEAHNDFIFAIIGEETGFVGAAMVILLFVVLAWCMLVVALQAQNRYITMVLVCIAVWVVGQAFINIGVVIGLLPVMGVPMPFVSAGGSSLVMCLGAAGVAVSMMKEQPEIKAENRIL</sequence>
<dbReference type="EC" id="2.4.99.28" evidence="15"/>
<evidence type="ECO:0000256" key="14">
    <source>
        <dbReference type="ARBA" id="ARBA00041418"/>
    </source>
</evidence>
<feature type="transmembrane region" description="Helical" evidence="19">
    <location>
        <begin position="85"/>
        <end position="107"/>
    </location>
</feature>
<evidence type="ECO:0000256" key="8">
    <source>
        <dbReference type="ARBA" id="ARBA00022989"/>
    </source>
</evidence>
<comment type="subcellular location">
    <subcellularLocation>
        <location evidence="1">Membrane</location>
        <topology evidence="1">Multi-pass membrane protein</topology>
    </subcellularLocation>
</comment>
<dbReference type="EMBL" id="JGZL01000003">
    <property type="protein sequence ID" value="KFI90525.1"/>
    <property type="molecule type" value="Genomic_DNA"/>
</dbReference>
<reference evidence="20 21" key="1">
    <citation type="submission" date="2014-03" db="EMBL/GenBank/DDBJ databases">
        <title>Genomics of Bifidobacteria.</title>
        <authorList>
            <person name="Ventura M."/>
            <person name="Milani C."/>
            <person name="Lugli G.A."/>
        </authorList>
    </citation>
    <scope>NUCLEOTIDE SEQUENCE [LARGE SCALE GENOMIC DNA]</scope>
    <source>
        <strain evidence="20 21">LMG 21811</strain>
    </source>
</reference>
<evidence type="ECO:0000256" key="10">
    <source>
        <dbReference type="ARBA" id="ARBA00032370"/>
    </source>
</evidence>
<evidence type="ECO:0000256" key="9">
    <source>
        <dbReference type="ARBA" id="ARBA00023136"/>
    </source>
</evidence>
<keyword evidence="8 19" id="KW-1133">Transmembrane helix</keyword>
<feature type="transmembrane region" description="Helical" evidence="19">
    <location>
        <begin position="344"/>
        <end position="373"/>
    </location>
</feature>
<dbReference type="GO" id="GO:0032153">
    <property type="term" value="C:cell division site"/>
    <property type="evidence" value="ECO:0007669"/>
    <property type="project" value="TreeGrafter"/>
</dbReference>
<proteinExistence type="inferred from homology"/>
<gene>
    <name evidence="20" type="ORF">BRUM_0291</name>
</gene>